<dbReference type="AlphaFoldDB" id="A0A397AJ13"/>
<name>A0A397AJ13_APHAT</name>
<evidence type="ECO:0000256" key="1">
    <source>
        <dbReference type="SAM" id="MobiDB-lite"/>
    </source>
</evidence>
<organism evidence="2 3">
    <name type="scientific">Aphanomyces astaci</name>
    <name type="common">Crayfish plague agent</name>
    <dbReference type="NCBI Taxonomy" id="112090"/>
    <lineage>
        <taxon>Eukaryota</taxon>
        <taxon>Sar</taxon>
        <taxon>Stramenopiles</taxon>
        <taxon>Oomycota</taxon>
        <taxon>Saprolegniomycetes</taxon>
        <taxon>Saprolegniales</taxon>
        <taxon>Verrucalvaceae</taxon>
        <taxon>Aphanomyces</taxon>
    </lineage>
</organism>
<comment type="caution">
    <text evidence="2">The sequence shown here is derived from an EMBL/GenBank/DDBJ whole genome shotgun (WGS) entry which is preliminary data.</text>
</comment>
<evidence type="ECO:0000313" key="2">
    <source>
        <dbReference type="EMBL" id="RHY06215.1"/>
    </source>
</evidence>
<sequence length="174" mass="20263">MPPPKCAQNLEQRLAALRRDQEIDGLRVYLIKYNLFPRNRDPHNSPIRVEELKELVKHWKLHRQRGFWRDHPEKDDLVRALLQHIRTEASSKKRRQDAQDKFRKVNGGGDVDDADQPVQANAMSSSASAPGLLSPSSLDPRQRNPVSMDDKLSTGDLFYTRGHYDEVRRQWPYL</sequence>
<proteinExistence type="predicted"/>
<gene>
    <name evidence="2" type="ORF">DYB36_001983</name>
</gene>
<feature type="region of interest" description="Disordered" evidence="1">
    <location>
        <begin position="88"/>
        <end position="152"/>
    </location>
</feature>
<feature type="compositionally biased region" description="Basic and acidic residues" evidence="1">
    <location>
        <begin position="88"/>
        <end position="103"/>
    </location>
</feature>
<dbReference type="EMBL" id="QUSZ01006307">
    <property type="protein sequence ID" value="RHY06215.1"/>
    <property type="molecule type" value="Genomic_DNA"/>
</dbReference>
<reference evidence="2 3" key="1">
    <citation type="submission" date="2018-08" db="EMBL/GenBank/DDBJ databases">
        <title>Aphanomyces genome sequencing and annotation.</title>
        <authorList>
            <person name="Minardi D."/>
            <person name="Oidtmann B."/>
            <person name="Van Der Giezen M."/>
            <person name="Studholme D.J."/>
        </authorList>
    </citation>
    <scope>NUCLEOTIDE SEQUENCE [LARGE SCALE GENOMIC DNA]</scope>
    <source>
        <strain evidence="2 3">Kv</strain>
    </source>
</reference>
<dbReference type="Proteomes" id="UP000265427">
    <property type="component" value="Unassembled WGS sequence"/>
</dbReference>
<protein>
    <submittedName>
        <fullName evidence="2">Uncharacterized protein</fullName>
    </submittedName>
</protein>
<evidence type="ECO:0000313" key="3">
    <source>
        <dbReference type="Proteomes" id="UP000265427"/>
    </source>
</evidence>
<dbReference type="VEuPathDB" id="FungiDB:H257_09599"/>
<accession>A0A397AJ13</accession>
<feature type="compositionally biased region" description="Low complexity" evidence="1">
    <location>
        <begin position="122"/>
        <end position="139"/>
    </location>
</feature>